<sequence length="168" mass="16820">MTNRIRAGLGGAVLTFVLASCGGLSSGGDLYIDPSSLTLSSGYGVQNATYNGGSYSGPAICDNTTTPMNASFSYSGTISTVDVRLKGGTTGNVSGNIRNVTVSDSGSSVSLGFTVGAGVAPLNVGPQSIIVVPNAHVIGLTRLEMVGHSPKGSTDVLSSNFIPVVDNC</sequence>
<dbReference type="EMBL" id="BMOE01000001">
    <property type="protein sequence ID" value="GGJ61432.1"/>
    <property type="molecule type" value="Genomic_DNA"/>
</dbReference>
<dbReference type="AlphaFoldDB" id="A0A917P4J8"/>
<evidence type="ECO:0000313" key="2">
    <source>
        <dbReference type="Proteomes" id="UP000635726"/>
    </source>
</evidence>
<accession>A0A917P4J8</accession>
<keyword evidence="2" id="KW-1185">Reference proteome</keyword>
<dbReference type="Proteomes" id="UP000635726">
    <property type="component" value="Unassembled WGS sequence"/>
</dbReference>
<proteinExistence type="predicted"/>
<gene>
    <name evidence="1" type="ORF">GCM10008939_01430</name>
</gene>
<reference evidence="1" key="2">
    <citation type="submission" date="2020-09" db="EMBL/GenBank/DDBJ databases">
        <authorList>
            <person name="Sun Q."/>
            <person name="Ohkuma M."/>
        </authorList>
    </citation>
    <scope>NUCLEOTIDE SEQUENCE</scope>
    <source>
        <strain evidence="1">JCM 14371</strain>
    </source>
</reference>
<evidence type="ECO:0000313" key="1">
    <source>
        <dbReference type="EMBL" id="GGJ61432.1"/>
    </source>
</evidence>
<reference evidence="1" key="1">
    <citation type="journal article" date="2014" name="Int. J. Syst. Evol. Microbiol.">
        <title>Complete genome sequence of Corynebacterium casei LMG S-19264T (=DSM 44701T), isolated from a smear-ripened cheese.</title>
        <authorList>
            <consortium name="US DOE Joint Genome Institute (JGI-PGF)"/>
            <person name="Walter F."/>
            <person name="Albersmeier A."/>
            <person name="Kalinowski J."/>
            <person name="Ruckert C."/>
        </authorList>
    </citation>
    <scope>NUCLEOTIDE SEQUENCE</scope>
    <source>
        <strain evidence="1">JCM 14371</strain>
    </source>
</reference>
<organism evidence="1 2">
    <name type="scientific">Deinococcus aquiradiocola</name>
    <dbReference type="NCBI Taxonomy" id="393059"/>
    <lineage>
        <taxon>Bacteria</taxon>
        <taxon>Thermotogati</taxon>
        <taxon>Deinococcota</taxon>
        <taxon>Deinococci</taxon>
        <taxon>Deinococcales</taxon>
        <taxon>Deinococcaceae</taxon>
        <taxon>Deinococcus</taxon>
    </lineage>
</organism>
<dbReference type="RefSeq" id="WP_188960320.1">
    <property type="nucleotide sequence ID" value="NZ_BMOE01000001.1"/>
</dbReference>
<comment type="caution">
    <text evidence="1">The sequence shown here is derived from an EMBL/GenBank/DDBJ whole genome shotgun (WGS) entry which is preliminary data.</text>
</comment>
<name>A0A917P4J8_9DEIO</name>
<evidence type="ECO:0008006" key="3">
    <source>
        <dbReference type="Google" id="ProtNLM"/>
    </source>
</evidence>
<dbReference type="PROSITE" id="PS51257">
    <property type="entry name" value="PROKAR_LIPOPROTEIN"/>
    <property type="match status" value="1"/>
</dbReference>
<protein>
    <recommendedName>
        <fullName evidence="3">Lipoprotein</fullName>
    </recommendedName>
</protein>